<dbReference type="OrthoDB" id="501284at2"/>
<gene>
    <name evidence="3" type="ORF">NIES21_40490</name>
</gene>
<dbReference type="Gene3D" id="3.30.420.10">
    <property type="entry name" value="Ribonuclease H-like superfamily/Ribonuclease H"/>
    <property type="match status" value="1"/>
</dbReference>
<evidence type="ECO:0000256" key="1">
    <source>
        <dbReference type="SAM" id="MobiDB-lite"/>
    </source>
</evidence>
<dbReference type="InterPro" id="IPR036397">
    <property type="entry name" value="RNaseH_sf"/>
</dbReference>
<protein>
    <submittedName>
        <fullName evidence="3">Transposase-like Mu</fullName>
    </submittedName>
</protein>
<dbReference type="PROSITE" id="PS50994">
    <property type="entry name" value="INTEGRASE"/>
    <property type="match status" value="1"/>
</dbReference>
<dbReference type="Pfam" id="PF09299">
    <property type="entry name" value="Mu-transpos_C"/>
    <property type="match status" value="1"/>
</dbReference>
<dbReference type="GO" id="GO:0015074">
    <property type="term" value="P:DNA integration"/>
    <property type="evidence" value="ECO:0007669"/>
    <property type="project" value="InterPro"/>
</dbReference>
<dbReference type="GO" id="GO:0003676">
    <property type="term" value="F:nucleic acid binding"/>
    <property type="evidence" value="ECO:0007669"/>
    <property type="project" value="InterPro"/>
</dbReference>
<name>A0A1Z4GL37_9CYAN</name>
<dbReference type="InterPro" id="IPR015378">
    <property type="entry name" value="Transposase-like_Mu_C"/>
</dbReference>
<feature type="domain" description="Integrase catalytic" evidence="2">
    <location>
        <begin position="207"/>
        <end position="422"/>
    </location>
</feature>
<dbReference type="EMBL" id="AP018174">
    <property type="protein sequence ID" value="BAY18205.1"/>
    <property type="molecule type" value="Genomic_DNA"/>
</dbReference>
<reference evidence="3 4" key="1">
    <citation type="submission" date="2017-06" db="EMBL/GenBank/DDBJ databases">
        <title>Genome sequencing of cyanobaciteial culture collection at National Institute for Environmental Studies (NIES).</title>
        <authorList>
            <person name="Hirose Y."/>
            <person name="Shimura Y."/>
            <person name="Fujisawa T."/>
            <person name="Nakamura Y."/>
            <person name="Kawachi M."/>
        </authorList>
    </citation>
    <scope>NUCLEOTIDE SEQUENCE [LARGE SCALE GENOMIC DNA]</scope>
    <source>
        <strain evidence="3 4">NIES-21</strain>
    </source>
</reference>
<organism evidence="3 4">
    <name type="scientific">Anabaenopsis circularis NIES-21</name>
    <dbReference type="NCBI Taxonomy" id="1085406"/>
    <lineage>
        <taxon>Bacteria</taxon>
        <taxon>Bacillati</taxon>
        <taxon>Cyanobacteriota</taxon>
        <taxon>Cyanophyceae</taxon>
        <taxon>Nostocales</taxon>
        <taxon>Nodulariaceae</taxon>
        <taxon>Anabaenopsis</taxon>
    </lineage>
</organism>
<keyword evidence="4" id="KW-1185">Reference proteome</keyword>
<dbReference type="InterPro" id="IPR001584">
    <property type="entry name" value="Integrase_cat-core"/>
</dbReference>
<dbReference type="InterPro" id="IPR009004">
    <property type="entry name" value="Transposase_Mu_C"/>
</dbReference>
<evidence type="ECO:0000313" key="3">
    <source>
        <dbReference type="EMBL" id="BAY18205.1"/>
    </source>
</evidence>
<feature type="region of interest" description="Disordered" evidence="1">
    <location>
        <begin position="1"/>
        <end position="23"/>
    </location>
</feature>
<evidence type="ECO:0000259" key="2">
    <source>
        <dbReference type="PROSITE" id="PS50994"/>
    </source>
</evidence>
<dbReference type="SUPFAM" id="SSF53098">
    <property type="entry name" value="Ribonuclease H-like"/>
    <property type="match status" value="1"/>
</dbReference>
<dbReference type="InterPro" id="IPR012337">
    <property type="entry name" value="RNaseH-like_sf"/>
</dbReference>
<evidence type="ECO:0000313" key="4">
    <source>
        <dbReference type="Proteomes" id="UP000218287"/>
    </source>
</evidence>
<accession>A0A1Z4GL37</accession>
<sequence>MPRKTTSQAFRAFEAEETAQTDEKQTKHLLVNEDSPEYLKKVDLIDAIRQAPNKAARRDAIADAAKALGKSTRTIKRMIEKVEQVGVATLAVGRKDKGQYRISKQWHDFIVNLHKWGHREGSRINHHQIFGYLKALASQGKKLEDQKYNEKFKEYSQVREDLIAGNYPSHVTVYKVINSYLEEKNKTVRHPGSPIEGQIIQTTEEILEITHSNQIWQIDHTKLDTLLIDKEDKEELDTLLIDEYRKKVIGRPYITLVMDSYSGCVTGFYLGFEAAGSHEVGLALRHAILPKYYGEEYELQKTWEVYGIPEYVVTDRAKEFKSEHLKQISLQLDFKRRLRAFPQAGGLIESIFDKINKEVLSLYGGYTGSSVEERPPEAEKTACLTLDDLEKILVRYFVDHYNHHAYPRVKNQKRIERWKSTFILEEPELIDERELDICLMKTAIRNVEKYGSVNFLGWVYQGDCLVDYEGKQVSLRYDKRNITTVLAYTRPINGEPGEFIGVIQARDCERERMSLGELSYIKKKLRDEGKQVDNSSILNERLAVFEDVEKTRKDRRRQLRKKAQQEHEVKTNKSKVVELFPENQEPEEVKTSEKILVSTTFDADSPNIVNSIDKQVIQEKPTTNQTAKAKRRPKLGVKDWNQFMRDNW</sequence>
<dbReference type="Proteomes" id="UP000218287">
    <property type="component" value="Chromosome"/>
</dbReference>
<dbReference type="AlphaFoldDB" id="A0A1Z4GL37"/>
<proteinExistence type="predicted"/>
<dbReference type="SUPFAM" id="SSF50610">
    <property type="entry name" value="mu transposase, C-terminal domain"/>
    <property type="match status" value="1"/>
</dbReference>